<dbReference type="STRING" id="981085.W9R4K1"/>
<feature type="transmembrane region" description="Helical" evidence="4">
    <location>
        <begin position="6"/>
        <end position="24"/>
    </location>
</feature>
<gene>
    <name evidence="5" type="ORF">L484_024676</name>
</gene>
<evidence type="ECO:0000256" key="1">
    <source>
        <dbReference type="ARBA" id="ARBA00022692"/>
    </source>
</evidence>
<protein>
    <recommendedName>
        <fullName evidence="7">WAT1-related protein</fullName>
    </recommendedName>
</protein>
<dbReference type="GO" id="GO:0022857">
    <property type="term" value="F:transmembrane transporter activity"/>
    <property type="evidence" value="ECO:0007669"/>
    <property type="project" value="InterPro"/>
</dbReference>
<dbReference type="AlphaFoldDB" id="W9R4K1"/>
<dbReference type="InterPro" id="IPR030184">
    <property type="entry name" value="WAT1-related"/>
</dbReference>
<dbReference type="EMBL" id="KE344580">
    <property type="protein sequence ID" value="EXB68662.1"/>
    <property type="molecule type" value="Genomic_DNA"/>
</dbReference>
<keyword evidence="3 4" id="KW-0472">Membrane</keyword>
<evidence type="ECO:0000313" key="6">
    <source>
        <dbReference type="Proteomes" id="UP000030645"/>
    </source>
</evidence>
<keyword evidence="1 4" id="KW-0812">Transmembrane</keyword>
<organism evidence="5 6">
    <name type="scientific">Morus notabilis</name>
    <dbReference type="NCBI Taxonomy" id="981085"/>
    <lineage>
        <taxon>Eukaryota</taxon>
        <taxon>Viridiplantae</taxon>
        <taxon>Streptophyta</taxon>
        <taxon>Embryophyta</taxon>
        <taxon>Tracheophyta</taxon>
        <taxon>Spermatophyta</taxon>
        <taxon>Magnoliopsida</taxon>
        <taxon>eudicotyledons</taxon>
        <taxon>Gunneridae</taxon>
        <taxon>Pentapetalae</taxon>
        <taxon>rosids</taxon>
        <taxon>fabids</taxon>
        <taxon>Rosales</taxon>
        <taxon>Moraceae</taxon>
        <taxon>Moreae</taxon>
        <taxon>Morus</taxon>
    </lineage>
</organism>
<accession>W9R4K1</accession>
<evidence type="ECO:0000256" key="3">
    <source>
        <dbReference type="ARBA" id="ARBA00023136"/>
    </source>
</evidence>
<feature type="transmembrane region" description="Helical" evidence="4">
    <location>
        <begin position="77"/>
        <end position="99"/>
    </location>
</feature>
<keyword evidence="6" id="KW-1185">Reference proteome</keyword>
<sequence length="193" mass="21334">MGQIKSVIVMVLVQIAIAGMNVLYKLAANDGMSLRVMIVAYRFIFATAFLLPLAFYVDRGSRPKLAWMAKMSKRYPFHYSSIALVSTMGAIENVAYALCFEREWAQWKLGWNIRLLTVAYSGNCVLWNSLCFDGMVYTHEGSVVCVGLQPSHAGACCSFRLSPSKPETSSRNGISVNIDYDGTVYGAVGKCKK</sequence>
<evidence type="ECO:0000256" key="4">
    <source>
        <dbReference type="SAM" id="Phobius"/>
    </source>
</evidence>
<dbReference type="Proteomes" id="UP000030645">
    <property type="component" value="Unassembled WGS sequence"/>
</dbReference>
<dbReference type="GO" id="GO:0016020">
    <property type="term" value="C:membrane"/>
    <property type="evidence" value="ECO:0007669"/>
    <property type="project" value="InterPro"/>
</dbReference>
<feature type="transmembrane region" description="Helical" evidence="4">
    <location>
        <begin position="36"/>
        <end position="57"/>
    </location>
</feature>
<reference evidence="6" key="1">
    <citation type="submission" date="2013-01" db="EMBL/GenBank/DDBJ databases">
        <title>Draft Genome Sequence of a Mulberry Tree, Morus notabilis C.K. Schneid.</title>
        <authorList>
            <person name="He N."/>
            <person name="Zhao S."/>
        </authorList>
    </citation>
    <scope>NUCLEOTIDE SEQUENCE</scope>
</reference>
<proteinExistence type="predicted"/>
<evidence type="ECO:0008006" key="7">
    <source>
        <dbReference type="Google" id="ProtNLM"/>
    </source>
</evidence>
<evidence type="ECO:0000313" key="5">
    <source>
        <dbReference type="EMBL" id="EXB68662.1"/>
    </source>
</evidence>
<evidence type="ECO:0000256" key="2">
    <source>
        <dbReference type="ARBA" id="ARBA00022989"/>
    </source>
</evidence>
<dbReference type="PANTHER" id="PTHR31218">
    <property type="entry name" value="WAT1-RELATED PROTEIN"/>
    <property type="match status" value="1"/>
</dbReference>
<keyword evidence="2 4" id="KW-1133">Transmembrane helix</keyword>
<name>W9R4K1_9ROSA</name>